<keyword evidence="3" id="KW-1185">Reference proteome</keyword>
<feature type="signal peptide" evidence="1">
    <location>
        <begin position="1"/>
        <end position="23"/>
    </location>
</feature>
<protein>
    <recommendedName>
        <fullName evidence="4">Tetratricopeptide repeat protein</fullName>
    </recommendedName>
</protein>
<dbReference type="RefSeq" id="WP_119438738.1">
    <property type="nucleotide sequence ID" value="NZ_QWGR01000008.1"/>
</dbReference>
<organism evidence="2 3">
    <name type="scientific">Maribellus luteus</name>
    <dbReference type="NCBI Taxonomy" id="2305463"/>
    <lineage>
        <taxon>Bacteria</taxon>
        <taxon>Pseudomonadati</taxon>
        <taxon>Bacteroidota</taxon>
        <taxon>Bacteroidia</taxon>
        <taxon>Marinilabiliales</taxon>
        <taxon>Prolixibacteraceae</taxon>
        <taxon>Maribellus</taxon>
    </lineage>
</organism>
<dbReference type="OrthoDB" id="1465834at2"/>
<dbReference type="AlphaFoldDB" id="A0A399SVC8"/>
<dbReference type="EMBL" id="QWGR01000008">
    <property type="protein sequence ID" value="RIJ47378.1"/>
    <property type="molecule type" value="Genomic_DNA"/>
</dbReference>
<dbReference type="InterPro" id="IPR011990">
    <property type="entry name" value="TPR-like_helical_dom_sf"/>
</dbReference>
<proteinExistence type="predicted"/>
<evidence type="ECO:0000313" key="3">
    <source>
        <dbReference type="Proteomes" id="UP000265926"/>
    </source>
</evidence>
<evidence type="ECO:0000256" key="1">
    <source>
        <dbReference type="SAM" id="SignalP"/>
    </source>
</evidence>
<keyword evidence="1" id="KW-0732">Signal</keyword>
<dbReference type="PROSITE" id="PS51257">
    <property type="entry name" value="PROKAR_LIPOPROTEIN"/>
    <property type="match status" value="1"/>
</dbReference>
<evidence type="ECO:0008006" key="4">
    <source>
        <dbReference type="Google" id="ProtNLM"/>
    </source>
</evidence>
<gene>
    <name evidence="2" type="ORF">D1614_14785</name>
</gene>
<evidence type="ECO:0000313" key="2">
    <source>
        <dbReference type="EMBL" id="RIJ47378.1"/>
    </source>
</evidence>
<comment type="caution">
    <text evidence="2">The sequence shown here is derived from an EMBL/GenBank/DDBJ whole genome shotgun (WGS) entry which is preliminary data.</text>
</comment>
<name>A0A399SVC8_9BACT</name>
<sequence>MKRINFKPSVLILAAAVVLSGCSGLNKMKKNADQINFKVTPEVLESHASEVDVAINGRFPAKYFHKKVTLTATPVLKYEGGETEYQPVTVQGESVQANNKVISYNGGSVSYKDAVPFKKDMSKSELYVNITATQGAKSVDFAPIKVADGVLATSERVASVPKPIMGVVREANTSGKYDPNIDAFQRIVPDEMMADIKYLINRSNLRKDETEKSEVKALQDYTKKANENDRIDLKDVEVSAYASPDGSIDLNTELAAERKNTSSAFLAKKLKEAGVNVELKTKYTPEDWEGFKELMEKSNIQDKELILRVLSMYNDPEVREREIRNLSETFTDVAADILPQLRRAKMITSVDLIGKTDEELKAAAKADPASLTPAELIYAATLFEDLNDQLEIFQSFVKVYPNDWRGPNNVGYVLAKQMKYADAKPHFEKAEKLKNSEPIVKNNVGAIALVEGDVAKAESLFGAASGAGEEVNYNLGIVSVKKAEYDRAVRYYGKYQDPNTGLAKILAGDNNGALKDLDACEIPNCWMTEYLKAVIGARTAKESLLFDSLKTACDINPSLKAEAKVDMEFAKYFSDPKFKAIVD</sequence>
<dbReference type="Gene3D" id="1.25.40.10">
    <property type="entry name" value="Tetratricopeptide repeat domain"/>
    <property type="match status" value="1"/>
</dbReference>
<feature type="chain" id="PRO_5017355451" description="Tetratricopeptide repeat protein" evidence="1">
    <location>
        <begin position="24"/>
        <end position="583"/>
    </location>
</feature>
<dbReference type="Proteomes" id="UP000265926">
    <property type="component" value="Unassembled WGS sequence"/>
</dbReference>
<accession>A0A399SVC8</accession>
<dbReference type="SUPFAM" id="SSF48452">
    <property type="entry name" value="TPR-like"/>
    <property type="match status" value="1"/>
</dbReference>
<reference evidence="2 3" key="1">
    <citation type="submission" date="2018-08" db="EMBL/GenBank/DDBJ databases">
        <title>Pallidiluteibacterium maritimus gen. nov., sp. nov., isolated from coastal sediment.</title>
        <authorList>
            <person name="Zhou L.Y."/>
        </authorList>
    </citation>
    <scope>NUCLEOTIDE SEQUENCE [LARGE SCALE GENOMIC DNA]</scope>
    <source>
        <strain evidence="2 3">XSD2</strain>
    </source>
</reference>